<dbReference type="Proteomes" id="UP001224644">
    <property type="component" value="Unassembled WGS sequence"/>
</dbReference>
<organism evidence="2 3">
    <name type="scientific">Methylobacterium adhaesivum</name>
    <dbReference type="NCBI Taxonomy" id="333297"/>
    <lineage>
        <taxon>Bacteria</taxon>
        <taxon>Pseudomonadati</taxon>
        <taxon>Pseudomonadota</taxon>
        <taxon>Alphaproteobacteria</taxon>
        <taxon>Hyphomicrobiales</taxon>
        <taxon>Methylobacteriaceae</taxon>
        <taxon>Methylobacterium</taxon>
    </lineage>
</organism>
<dbReference type="RefSeq" id="WP_290346088.1">
    <property type="nucleotide sequence ID" value="NZ_JAUFPX010000002.1"/>
</dbReference>
<protein>
    <recommendedName>
        <fullName evidence="4">Anti-sigma factor NepR domain-containing protein</fullName>
    </recommendedName>
</protein>
<evidence type="ECO:0000256" key="1">
    <source>
        <dbReference type="SAM" id="MobiDB-lite"/>
    </source>
</evidence>
<evidence type="ECO:0000313" key="3">
    <source>
        <dbReference type="Proteomes" id="UP001224644"/>
    </source>
</evidence>
<comment type="caution">
    <text evidence="2">The sequence shown here is derived from an EMBL/GenBank/DDBJ whole genome shotgun (WGS) entry which is preliminary data.</text>
</comment>
<accession>A0ABT8BEC1</accession>
<reference evidence="3" key="1">
    <citation type="journal article" date="2019" name="Int. J. Syst. Evol. Microbiol.">
        <title>The Global Catalogue of Microorganisms (GCM) 10K type strain sequencing project: providing services to taxonomists for standard genome sequencing and annotation.</title>
        <authorList>
            <consortium name="The Broad Institute Genomics Platform"/>
            <consortium name="The Broad Institute Genome Sequencing Center for Infectious Disease"/>
            <person name="Wu L."/>
            <person name="Ma J."/>
        </authorList>
    </citation>
    <scope>NUCLEOTIDE SEQUENCE [LARGE SCALE GENOMIC DNA]</scope>
    <source>
        <strain evidence="3">CECT 7069</strain>
    </source>
</reference>
<feature type="compositionally biased region" description="Basic and acidic residues" evidence="1">
    <location>
        <begin position="1"/>
        <end position="14"/>
    </location>
</feature>
<proteinExistence type="predicted"/>
<feature type="region of interest" description="Disordered" evidence="1">
    <location>
        <begin position="1"/>
        <end position="38"/>
    </location>
</feature>
<dbReference type="EMBL" id="JAUFPX010000002">
    <property type="protein sequence ID" value="MDN3589895.1"/>
    <property type="molecule type" value="Genomic_DNA"/>
</dbReference>
<name>A0ABT8BEC1_9HYPH</name>
<evidence type="ECO:0008006" key="4">
    <source>
        <dbReference type="Google" id="ProtNLM"/>
    </source>
</evidence>
<evidence type="ECO:0000313" key="2">
    <source>
        <dbReference type="EMBL" id="MDN3589895.1"/>
    </source>
</evidence>
<gene>
    <name evidence="2" type="ORF">QWZ12_04635</name>
</gene>
<sequence>MPETHGEPFRDGHGSRASNAQTGVARPAWHGPPLSPNTRRHLGIVLRAVYDAAPAKPPGERIEALLDRLGKIYPDAATTETTGG</sequence>
<keyword evidence="3" id="KW-1185">Reference proteome</keyword>